<keyword evidence="4" id="KW-1185">Reference proteome</keyword>
<organism evidence="3 4">
    <name type="scientific">Hyaloscypha hepaticicola</name>
    <dbReference type="NCBI Taxonomy" id="2082293"/>
    <lineage>
        <taxon>Eukaryota</taxon>
        <taxon>Fungi</taxon>
        <taxon>Dikarya</taxon>
        <taxon>Ascomycota</taxon>
        <taxon>Pezizomycotina</taxon>
        <taxon>Leotiomycetes</taxon>
        <taxon>Helotiales</taxon>
        <taxon>Hyaloscyphaceae</taxon>
        <taxon>Hyaloscypha</taxon>
    </lineage>
</organism>
<proteinExistence type="predicted"/>
<dbReference type="Proteomes" id="UP000235672">
    <property type="component" value="Unassembled WGS sequence"/>
</dbReference>
<gene>
    <name evidence="3" type="ORF">NA56DRAFT_584341</name>
</gene>
<dbReference type="PANTHER" id="PTHR47524">
    <property type="entry name" value="20S RRNA ACCUMULATION PROTEIN 4"/>
    <property type="match status" value="1"/>
</dbReference>
<dbReference type="GO" id="GO:0005737">
    <property type="term" value="C:cytoplasm"/>
    <property type="evidence" value="ECO:0007669"/>
    <property type="project" value="InterPro"/>
</dbReference>
<dbReference type="PANTHER" id="PTHR47524:SF1">
    <property type="entry name" value="20S RRNA ACCUMULATION PROTEIN 4"/>
    <property type="match status" value="1"/>
</dbReference>
<sequence length="433" mass="47262">MAPYDSDSSGGGDEEYTETNVLLGYAAKEPSEDTISQLGGNPTWLDPTTPPSAALAKCKVCNDLMVLLLQLNGDLPEFFPGHERRLYVLTCRRKTCRRKQGSVRVLRGVRITKVVEKEKRGENIKAASKGDAPRLSTPVNLGETLFGTKPSSSSTSANPFSVNPTSSAPTNLFSASPFSAPNNPFAAAGLPVSELAAKSPQRSLGTNDLPKTFATVLSLNADKDKKSPQFGPPPAPEPWPQSSEIPPSYPLYYLVDANYEILDKIEDPPTPTQTLDLDEDAGGSNQKEDKDVFESTIDKTFQKFADRLAQNPEQVIRYEFKGQPLLYSKHDDVGRLLGSSGRENAKITTTSVNGSRIPRCGNCSAGRIFEVQLTPHAIMELEREETSIDGMEWGTIIVGVCERDCQQDGVQDGEAGYLEEWAGVQWEELNERG</sequence>
<feature type="region of interest" description="Disordered" evidence="1">
    <location>
        <begin position="265"/>
        <end position="290"/>
    </location>
</feature>
<dbReference type="GO" id="GO:0030490">
    <property type="term" value="P:maturation of SSU-rRNA"/>
    <property type="evidence" value="ECO:0007669"/>
    <property type="project" value="TreeGrafter"/>
</dbReference>
<evidence type="ECO:0000313" key="4">
    <source>
        <dbReference type="Proteomes" id="UP000235672"/>
    </source>
</evidence>
<evidence type="ECO:0000259" key="2">
    <source>
        <dbReference type="Pfam" id="PF04194"/>
    </source>
</evidence>
<reference evidence="3 4" key="1">
    <citation type="submission" date="2016-05" db="EMBL/GenBank/DDBJ databases">
        <title>A degradative enzymes factory behind the ericoid mycorrhizal symbiosis.</title>
        <authorList>
            <consortium name="DOE Joint Genome Institute"/>
            <person name="Martino E."/>
            <person name="Morin E."/>
            <person name="Grelet G."/>
            <person name="Kuo A."/>
            <person name="Kohler A."/>
            <person name="Daghino S."/>
            <person name="Barry K."/>
            <person name="Choi C."/>
            <person name="Cichocki N."/>
            <person name="Clum A."/>
            <person name="Copeland A."/>
            <person name="Hainaut M."/>
            <person name="Haridas S."/>
            <person name="Labutti K."/>
            <person name="Lindquist E."/>
            <person name="Lipzen A."/>
            <person name="Khouja H.-R."/>
            <person name="Murat C."/>
            <person name="Ohm R."/>
            <person name="Olson A."/>
            <person name="Spatafora J."/>
            <person name="Veneault-Fourrey C."/>
            <person name="Henrissat B."/>
            <person name="Grigoriev I."/>
            <person name="Martin F."/>
            <person name="Perotto S."/>
        </authorList>
    </citation>
    <scope>NUCLEOTIDE SEQUENCE [LARGE SCALE GENOMIC DNA]</scope>
    <source>
        <strain evidence="3 4">UAMH 7357</strain>
    </source>
</reference>
<feature type="domain" description="Programmed cell death protein 2 C-terminal" evidence="2">
    <location>
        <begin position="298"/>
        <end position="426"/>
    </location>
</feature>
<evidence type="ECO:0000256" key="1">
    <source>
        <dbReference type="SAM" id="MobiDB-lite"/>
    </source>
</evidence>
<evidence type="ECO:0000313" key="3">
    <source>
        <dbReference type="EMBL" id="PMD14068.1"/>
    </source>
</evidence>
<feature type="region of interest" description="Disordered" evidence="1">
    <location>
        <begin position="125"/>
        <end position="164"/>
    </location>
</feature>
<dbReference type="EMBL" id="KZ613525">
    <property type="protein sequence ID" value="PMD14068.1"/>
    <property type="molecule type" value="Genomic_DNA"/>
</dbReference>
<accession>A0A2J6PJ59</accession>
<dbReference type="STRING" id="1745343.A0A2J6PJ59"/>
<name>A0A2J6PJ59_9HELO</name>
<dbReference type="Pfam" id="PF04194">
    <property type="entry name" value="PDCD2_C"/>
    <property type="match status" value="1"/>
</dbReference>
<feature type="region of interest" description="Disordered" evidence="1">
    <location>
        <begin position="223"/>
        <end position="243"/>
    </location>
</feature>
<dbReference type="OrthoDB" id="443682at2759"/>
<feature type="compositionally biased region" description="Pro residues" evidence="1">
    <location>
        <begin position="230"/>
        <end position="239"/>
    </location>
</feature>
<dbReference type="AlphaFoldDB" id="A0A2J6PJ59"/>
<dbReference type="InterPro" id="IPR007320">
    <property type="entry name" value="PDCD2_C"/>
</dbReference>
<protein>
    <recommendedName>
        <fullName evidence="2">Programmed cell death protein 2 C-terminal domain-containing protein</fullName>
    </recommendedName>
</protein>